<protein>
    <submittedName>
        <fullName evidence="1">Uncharacterized protein</fullName>
    </submittedName>
</protein>
<keyword evidence="2" id="KW-1185">Reference proteome</keyword>
<reference evidence="1 2" key="1">
    <citation type="journal article" date="2016" name="Toxins">
        <title>The Draft Genome Sequence of the Yersinia entomophaga Entomopathogenic Type Strain MH96T.</title>
        <authorList>
            <person name="Hurst M.R."/>
            <person name="Beattie A."/>
            <person name="Altermann E."/>
            <person name="Moraga R.M."/>
            <person name="Harper L.A."/>
            <person name="Calder J."/>
            <person name="Laugraud A."/>
        </authorList>
    </citation>
    <scope>NUCLEOTIDE SEQUENCE [LARGE SCALE GENOMIC DNA]</scope>
    <source>
        <strain evidence="1 2">MH96</strain>
    </source>
</reference>
<dbReference type="EMBL" id="CP010029">
    <property type="protein sequence ID" value="ANI31931.1"/>
    <property type="molecule type" value="Genomic_DNA"/>
</dbReference>
<dbReference type="Proteomes" id="UP000266744">
    <property type="component" value="Chromosome"/>
</dbReference>
<evidence type="ECO:0000313" key="1">
    <source>
        <dbReference type="EMBL" id="ANI31931.1"/>
    </source>
</evidence>
<dbReference type="RefSeq" id="WP_064518140.1">
    <property type="nucleotide sequence ID" value="NZ_CP010029.1"/>
</dbReference>
<proteinExistence type="predicted"/>
<name>A0ABM6BRL9_YERET</name>
<sequence>MKEVIWKNPSELPVVKRGGDIKIWAVVDIYQYEIKYGGLGIDGKAERIATLKEVNRRVVELNYLNAEATHEELLSFEENGDFPPGTPSGLDDWTNEDGEFIGFTGYYAQYPDEGRMYFEEFKLGADGKYQTTSNWTDKLPERVLLAWGEFEKPTVPESIPE</sequence>
<evidence type="ECO:0000313" key="2">
    <source>
        <dbReference type="Proteomes" id="UP000266744"/>
    </source>
</evidence>
<accession>A0ABM6BRL9</accession>
<gene>
    <name evidence="1" type="ORF">PL78_19150</name>
</gene>
<organism evidence="1 2">
    <name type="scientific">Yersinia entomophaga</name>
    <dbReference type="NCBI Taxonomy" id="935293"/>
    <lineage>
        <taxon>Bacteria</taxon>
        <taxon>Pseudomonadati</taxon>
        <taxon>Pseudomonadota</taxon>
        <taxon>Gammaproteobacteria</taxon>
        <taxon>Enterobacterales</taxon>
        <taxon>Yersiniaceae</taxon>
        <taxon>Yersinia</taxon>
    </lineage>
</organism>